<evidence type="ECO:0000313" key="2">
    <source>
        <dbReference type="Proteomes" id="UP001157502"/>
    </source>
</evidence>
<dbReference type="EMBL" id="CM055733">
    <property type="protein sequence ID" value="KAJ8010460.1"/>
    <property type="molecule type" value="Genomic_DNA"/>
</dbReference>
<sequence>MKALRRGELGTDLVYSMGNGLTPGQCYWISGKGRQIAWWFEQLNSNRKGTTIGREGEMTMESEMKSSPIAAAGSWAAESFI</sequence>
<evidence type="ECO:0000313" key="1">
    <source>
        <dbReference type="EMBL" id="KAJ8010460.1"/>
    </source>
</evidence>
<dbReference type="Proteomes" id="UP001157502">
    <property type="component" value="Chromosome 6"/>
</dbReference>
<comment type="caution">
    <text evidence="1">The sequence shown here is derived from an EMBL/GenBank/DDBJ whole genome shotgun (WGS) entry which is preliminary data.</text>
</comment>
<keyword evidence="2" id="KW-1185">Reference proteome</keyword>
<gene>
    <name evidence="1" type="ORF">DPEC_G00075320</name>
</gene>
<organism evidence="1 2">
    <name type="scientific">Dallia pectoralis</name>
    <name type="common">Alaska blackfish</name>
    <dbReference type="NCBI Taxonomy" id="75939"/>
    <lineage>
        <taxon>Eukaryota</taxon>
        <taxon>Metazoa</taxon>
        <taxon>Chordata</taxon>
        <taxon>Craniata</taxon>
        <taxon>Vertebrata</taxon>
        <taxon>Euteleostomi</taxon>
        <taxon>Actinopterygii</taxon>
        <taxon>Neopterygii</taxon>
        <taxon>Teleostei</taxon>
        <taxon>Protacanthopterygii</taxon>
        <taxon>Esociformes</taxon>
        <taxon>Umbridae</taxon>
        <taxon>Dallia</taxon>
    </lineage>
</organism>
<reference evidence="1" key="1">
    <citation type="submission" date="2021-05" db="EMBL/GenBank/DDBJ databases">
        <authorList>
            <person name="Pan Q."/>
            <person name="Jouanno E."/>
            <person name="Zahm M."/>
            <person name="Klopp C."/>
            <person name="Cabau C."/>
            <person name="Louis A."/>
            <person name="Berthelot C."/>
            <person name="Parey E."/>
            <person name="Roest Crollius H."/>
            <person name="Montfort J."/>
            <person name="Robinson-Rechavi M."/>
            <person name="Bouchez O."/>
            <person name="Lampietro C."/>
            <person name="Lopez Roques C."/>
            <person name="Donnadieu C."/>
            <person name="Postlethwait J."/>
            <person name="Bobe J."/>
            <person name="Dillon D."/>
            <person name="Chandos A."/>
            <person name="von Hippel F."/>
            <person name="Guiguen Y."/>
        </authorList>
    </citation>
    <scope>NUCLEOTIDE SEQUENCE</scope>
    <source>
        <strain evidence="1">YG-Jan2019</strain>
    </source>
</reference>
<accession>A0ACC2H455</accession>
<proteinExistence type="predicted"/>
<protein>
    <submittedName>
        <fullName evidence="1">Uncharacterized protein</fullName>
    </submittedName>
</protein>
<name>A0ACC2H455_DALPE</name>